<accession>A0A2M7TRH2</accession>
<dbReference type="EMBL" id="PFNX01000082">
    <property type="protein sequence ID" value="PIZ57928.1"/>
    <property type="molecule type" value="Genomic_DNA"/>
</dbReference>
<keyword evidence="1" id="KW-0812">Transmembrane</keyword>
<comment type="caution">
    <text evidence="2">The sequence shown here is derived from an EMBL/GenBank/DDBJ whole genome shotgun (WGS) entry which is preliminary data.</text>
</comment>
<dbReference type="AlphaFoldDB" id="A0A2M7TRH2"/>
<gene>
    <name evidence="2" type="ORF">COY20_04490</name>
</gene>
<name>A0A2M7TRH2_9BACT</name>
<dbReference type="Proteomes" id="UP000229336">
    <property type="component" value="Unassembled WGS sequence"/>
</dbReference>
<keyword evidence="1" id="KW-0472">Membrane</keyword>
<evidence type="ECO:0000313" key="2">
    <source>
        <dbReference type="EMBL" id="PIZ57928.1"/>
    </source>
</evidence>
<evidence type="ECO:0008006" key="4">
    <source>
        <dbReference type="Google" id="ProtNLM"/>
    </source>
</evidence>
<reference evidence="3" key="1">
    <citation type="submission" date="2017-09" db="EMBL/GenBank/DDBJ databases">
        <title>Depth-based differentiation of microbial function through sediment-hosted aquifers and enrichment of novel symbionts in the deep terrestrial subsurface.</title>
        <authorList>
            <person name="Probst A.J."/>
            <person name="Ladd B."/>
            <person name="Jarett J.K."/>
            <person name="Geller-Mcgrath D.E."/>
            <person name="Sieber C.M.K."/>
            <person name="Emerson J.B."/>
            <person name="Anantharaman K."/>
            <person name="Thomas B.C."/>
            <person name="Malmstrom R."/>
            <person name="Stieglmeier M."/>
            <person name="Klingl A."/>
            <person name="Woyke T."/>
            <person name="Ryan C.M."/>
            <person name="Banfield J.F."/>
        </authorList>
    </citation>
    <scope>NUCLEOTIDE SEQUENCE [LARGE SCALE GENOMIC DNA]</scope>
</reference>
<evidence type="ECO:0000313" key="3">
    <source>
        <dbReference type="Proteomes" id="UP000229336"/>
    </source>
</evidence>
<organism evidence="2 3">
    <name type="scientific">Candidatus Shapirobacteria bacterium CG_4_10_14_0_2_um_filter_40_12</name>
    <dbReference type="NCBI Taxonomy" id="1974871"/>
    <lineage>
        <taxon>Bacteria</taxon>
        <taxon>Candidatus Shapironibacteriota</taxon>
    </lineage>
</organism>
<sequence>MFYMSKNGGRFTAGLLGILAGIIGGILLAPKAGKETRDEIVAKIRDIFGIYSEEFRDKYNKVRDAVEKKVLAIRKAGEEIDKDKYGKVVDEVVGEFKSDLTVTKDGVEKLSKYLKKDWEKMRKAIA</sequence>
<evidence type="ECO:0000256" key="1">
    <source>
        <dbReference type="SAM" id="Phobius"/>
    </source>
</evidence>
<keyword evidence="1" id="KW-1133">Transmembrane helix</keyword>
<protein>
    <recommendedName>
        <fullName evidence="4">Gas vesicle protein</fullName>
    </recommendedName>
</protein>
<proteinExistence type="predicted"/>
<feature type="transmembrane region" description="Helical" evidence="1">
    <location>
        <begin position="12"/>
        <end position="29"/>
    </location>
</feature>